<reference evidence="10" key="1">
    <citation type="submission" date="2021-01" db="EMBL/GenBank/DDBJ databases">
        <title>Modified the classification status of verrucomicrobia.</title>
        <authorList>
            <person name="Feng X."/>
        </authorList>
    </citation>
    <scope>NUCLEOTIDE SEQUENCE</scope>
    <source>
        <strain evidence="10">KCTC 12986</strain>
    </source>
</reference>
<evidence type="ECO:0000313" key="10">
    <source>
        <dbReference type="EMBL" id="MBK1833857.1"/>
    </source>
</evidence>
<dbReference type="InterPro" id="IPR005490">
    <property type="entry name" value="LD_TPept_cat_dom"/>
</dbReference>
<dbReference type="GO" id="GO:0071555">
    <property type="term" value="P:cell wall organization"/>
    <property type="evidence" value="ECO:0007669"/>
    <property type="project" value="UniProtKB-UniRule"/>
</dbReference>
<proteinExistence type="inferred from homology"/>
<dbReference type="GO" id="GO:0071972">
    <property type="term" value="F:peptidoglycan L,D-transpeptidase activity"/>
    <property type="evidence" value="ECO:0007669"/>
    <property type="project" value="TreeGrafter"/>
</dbReference>
<keyword evidence="6 7" id="KW-0961">Cell wall biogenesis/degradation</keyword>
<evidence type="ECO:0000256" key="8">
    <source>
        <dbReference type="SAM" id="SignalP"/>
    </source>
</evidence>
<sequence>MRFLTFSSSAVILASCFLLSGCGATTSTSNARNPRLAAYQNFDAEAKLPENRSAVEVKVSLRKQAAYVLEDGKPLLIMPVSIGARSTPTPQGNFTILRKLTRHRSPRHGWAYSAAGYVQESEAGAQPGGWKFTGHPLPYWCEFAPGLGFHTGWLKAEPCTRGCLRLHENIAPKFYRLVSNGTPVSIAESQPEDARLGRKVRRPPYGEHLDDYSPALYISDDYFTRHQAPTFHSGWLR</sequence>
<evidence type="ECO:0000256" key="5">
    <source>
        <dbReference type="ARBA" id="ARBA00022984"/>
    </source>
</evidence>
<dbReference type="InterPro" id="IPR050979">
    <property type="entry name" value="LD-transpeptidase"/>
</dbReference>
<comment type="similarity">
    <text evidence="2">Belongs to the YkuD family.</text>
</comment>
<name>A0A934RLD2_9BACT</name>
<keyword evidence="3" id="KW-0808">Transferase</keyword>
<dbReference type="CDD" id="cd16913">
    <property type="entry name" value="YkuD_like"/>
    <property type="match status" value="1"/>
</dbReference>
<evidence type="ECO:0000259" key="9">
    <source>
        <dbReference type="PROSITE" id="PS52029"/>
    </source>
</evidence>
<feature type="signal peptide" evidence="8">
    <location>
        <begin position="1"/>
        <end position="31"/>
    </location>
</feature>
<evidence type="ECO:0000256" key="4">
    <source>
        <dbReference type="ARBA" id="ARBA00022960"/>
    </source>
</evidence>
<dbReference type="AlphaFoldDB" id="A0A934RLD2"/>
<dbReference type="GO" id="GO:0016740">
    <property type="term" value="F:transferase activity"/>
    <property type="evidence" value="ECO:0007669"/>
    <property type="project" value="UniProtKB-KW"/>
</dbReference>
<dbReference type="PANTHER" id="PTHR30582:SF2">
    <property type="entry name" value="L,D-TRANSPEPTIDASE YCIB-RELATED"/>
    <property type="match status" value="1"/>
</dbReference>
<accession>A0A934RLD2</accession>
<evidence type="ECO:0000256" key="7">
    <source>
        <dbReference type="PROSITE-ProRule" id="PRU01373"/>
    </source>
</evidence>
<dbReference type="SUPFAM" id="SSF141523">
    <property type="entry name" value="L,D-transpeptidase catalytic domain-like"/>
    <property type="match status" value="1"/>
</dbReference>
<dbReference type="InterPro" id="IPR038063">
    <property type="entry name" value="Transpep_catalytic_dom"/>
</dbReference>
<dbReference type="PROSITE" id="PS52029">
    <property type="entry name" value="LD_TPASE"/>
    <property type="match status" value="1"/>
</dbReference>
<dbReference type="EMBL" id="JAENIO010000014">
    <property type="protein sequence ID" value="MBK1833857.1"/>
    <property type="molecule type" value="Genomic_DNA"/>
</dbReference>
<dbReference type="GO" id="GO:0018104">
    <property type="term" value="P:peptidoglycan-protein cross-linking"/>
    <property type="evidence" value="ECO:0007669"/>
    <property type="project" value="TreeGrafter"/>
</dbReference>
<feature type="active site" description="Proton donor/acceptor" evidence="7">
    <location>
        <position position="150"/>
    </location>
</feature>
<dbReference type="PROSITE" id="PS51257">
    <property type="entry name" value="PROKAR_LIPOPROTEIN"/>
    <property type="match status" value="1"/>
</dbReference>
<evidence type="ECO:0000256" key="2">
    <source>
        <dbReference type="ARBA" id="ARBA00005992"/>
    </source>
</evidence>
<dbReference type="Gene3D" id="2.40.440.10">
    <property type="entry name" value="L,D-transpeptidase catalytic domain-like"/>
    <property type="match status" value="1"/>
</dbReference>
<dbReference type="GO" id="GO:0005576">
    <property type="term" value="C:extracellular region"/>
    <property type="evidence" value="ECO:0007669"/>
    <property type="project" value="TreeGrafter"/>
</dbReference>
<feature type="domain" description="L,D-TPase catalytic" evidence="9">
    <location>
        <begin position="55"/>
        <end position="187"/>
    </location>
</feature>
<keyword evidence="11" id="KW-1185">Reference proteome</keyword>
<organism evidence="10 11">
    <name type="scientific">Roseibacillus ishigakijimensis</name>
    <dbReference type="NCBI Taxonomy" id="454146"/>
    <lineage>
        <taxon>Bacteria</taxon>
        <taxon>Pseudomonadati</taxon>
        <taxon>Verrucomicrobiota</taxon>
        <taxon>Verrucomicrobiia</taxon>
        <taxon>Verrucomicrobiales</taxon>
        <taxon>Verrucomicrobiaceae</taxon>
        <taxon>Roseibacillus</taxon>
    </lineage>
</organism>
<evidence type="ECO:0000313" key="11">
    <source>
        <dbReference type="Proteomes" id="UP000604083"/>
    </source>
</evidence>
<dbReference type="GO" id="GO:0008360">
    <property type="term" value="P:regulation of cell shape"/>
    <property type="evidence" value="ECO:0007669"/>
    <property type="project" value="UniProtKB-UniRule"/>
</dbReference>
<gene>
    <name evidence="10" type="ORF">JIN78_07285</name>
</gene>
<dbReference type="PANTHER" id="PTHR30582">
    <property type="entry name" value="L,D-TRANSPEPTIDASE"/>
    <property type="match status" value="1"/>
</dbReference>
<evidence type="ECO:0000256" key="1">
    <source>
        <dbReference type="ARBA" id="ARBA00004752"/>
    </source>
</evidence>
<dbReference type="RefSeq" id="WP_200391292.1">
    <property type="nucleotide sequence ID" value="NZ_JAENIO010000014.1"/>
</dbReference>
<comment type="caution">
    <text evidence="10">The sequence shown here is derived from an EMBL/GenBank/DDBJ whole genome shotgun (WGS) entry which is preliminary data.</text>
</comment>
<feature type="active site" description="Nucleophile" evidence="7">
    <location>
        <position position="163"/>
    </location>
</feature>
<evidence type="ECO:0000256" key="6">
    <source>
        <dbReference type="ARBA" id="ARBA00023316"/>
    </source>
</evidence>
<comment type="pathway">
    <text evidence="1 7">Cell wall biogenesis; peptidoglycan biosynthesis.</text>
</comment>
<keyword evidence="5 7" id="KW-0573">Peptidoglycan synthesis</keyword>
<dbReference type="Pfam" id="PF03734">
    <property type="entry name" value="YkuD"/>
    <property type="match status" value="1"/>
</dbReference>
<keyword evidence="4 7" id="KW-0133">Cell shape</keyword>
<protein>
    <submittedName>
        <fullName evidence="10">L,D-transpeptidase</fullName>
    </submittedName>
</protein>
<dbReference type="Proteomes" id="UP000604083">
    <property type="component" value="Unassembled WGS sequence"/>
</dbReference>
<evidence type="ECO:0000256" key="3">
    <source>
        <dbReference type="ARBA" id="ARBA00022679"/>
    </source>
</evidence>
<keyword evidence="8" id="KW-0732">Signal</keyword>
<feature type="chain" id="PRO_5038010837" evidence="8">
    <location>
        <begin position="32"/>
        <end position="237"/>
    </location>
</feature>